<feature type="transmembrane region" description="Helical" evidence="1">
    <location>
        <begin position="7"/>
        <end position="32"/>
    </location>
</feature>
<sequence>MTVDINIVLQVCLVILIMVLILASIVFIIVLFDIKFITNRIKREVKAVTFMVDVFDFLVSGFHMLKKKMTGAKLSKNIKDIIMKGKGDCKENSEENSQ</sequence>
<reference evidence="2 3" key="1">
    <citation type="submission" date="2019-12" db="EMBL/GenBank/DDBJ databases">
        <authorList>
            <person name="Wolfe R."/>
            <person name="Danczak R."/>
            <person name="Wilkins M."/>
        </authorList>
    </citation>
    <scope>NUCLEOTIDE SEQUENCE [LARGE SCALE GENOMIC DNA]</scope>
    <source>
        <strain evidence="2">X2_MaxBin.013</strain>
    </source>
</reference>
<evidence type="ECO:0000313" key="2">
    <source>
        <dbReference type="EMBL" id="KAF0134184.1"/>
    </source>
</evidence>
<name>A0A833L116_UNCSA</name>
<dbReference type="Proteomes" id="UP000488506">
    <property type="component" value="Unassembled WGS sequence"/>
</dbReference>
<dbReference type="EMBL" id="WPAF01000011">
    <property type="protein sequence ID" value="KAF0134184.1"/>
    <property type="molecule type" value="Genomic_DNA"/>
</dbReference>
<evidence type="ECO:0000313" key="3">
    <source>
        <dbReference type="Proteomes" id="UP000488506"/>
    </source>
</evidence>
<organism evidence="2 3">
    <name type="scientific">Candidatus Saganbacteria bacterium</name>
    <dbReference type="NCBI Taxonomy" id="2575572"/>
    <lineage>
        <taxon>Bacteria</taxon>
        <taxon>Bacillati</taxon>
        <taxon>Saganbacteria</taxon>
    </lineage>
</organism>
<accession>A0A833L116</accession>
<proteinExistence type="predicted"/>
<protein>
    <submittedName>
        <fullName evidence="2">Uncharacterized protein</fullName>
    </submittedName>
</protein>
<gene>
    <name evidence="2" type="ORF">FD145_827</name>
</gene>
<keyword evidence="1" id="KW-0472">Membrane</keyword>
<comment type="caution">
    <text evidence="2">The sequence shown here is derived from an EMBL/GenBank/DDBJ whole genome shotgun (WGS) entry which is preliminary data.</text>
</comment>
<evidence type="ECO:0000256" key="1">
    <source>
        <dbReference type="SAM" id="Phobius"/>
    </source>
</evidence>
<dbReference type="AlphaFoldDB" id="A0A833L116"/>
<keyword evidence="1" id="KW-1133">Transmembrane helix</keyword>
<keyword evidence="1" id="KW-0812">Transmembrane</keyword>